<dbReference type="Pfam" id="PF00144">
    <property type="entry name" value="Beta-lactamase"/>
    <property type="match status" value="1"/>
</dbReference>
<dbReference type="RefSeq" id="WP_107242591.1">
    <property type="nucleotide sequence ID" value="NZ_PYMJ01000008.1"/>
</dbReference>
<protein>
    <recommendedName>
        <fullName evidence="2">Beta-lactamase-related domain-containing protein</fullName>
    </recommendedName>
</protein>
<keyword evidence="1" id="KW-1133">Transmembrane helix</keyword>
<reference evidence="3 4" key="1">
    <citation type="submission" date="2018-01" db="EMBL/GenBank/DDBJ databases">
        <title>Whole genome sequencing of Histamine producing bacteria.</title>
        <authorList>
            <person name="Butler K."/>
        </authorList>
    </citation>
    <scope>NUCLEOTIDE SEQUENCE [LARGE SCALE GENOMIC DNA]</scope>
    <source>
        <strain evidence="3 4">JCM 12947</strain>
    </source>
</reference>
<evidence type="ECO:0000256" key="1">
    <source>
        <dbReference type="SAM" id="Phobius"/>
    </source>
</evidence>
<dbReference type="Gene3D" id="3.40.710.10">
    <property type="entry name" value="DD-peptidase/beta-lactamase superfamily"/>
    <property type="match status" value="1"/>
</dbReference>
<gene>
    <name evidence="3" type="ORF">C9J12_10075</name>
</gene>
<dbReference type="OrthoDB" id="9814204at2"/>
<feature type="transmembrane region" description="Helical" evidence="1">
    <location>
        <begin position="12"/>
        <end position="30"/>
    </location>
</feature>
<accession>A0A2T3JIM5</accession>
<dbReference type="SUPFAM" id="SSF56601">
    <property type="entry name" value="beta-lactamase/transpeptidase-like"/>
    <property type="match status" value="1"/>
</dbReference>
<dbReference type="Proteomes" id="UP000240987">
    <property type="component" value="Unassembled WGS sequence"/>
</dbReference>
<dbReference type="InterPro" id="IPR001466">
    <property type="entry name" value="Beta-lactam-related"/>
</dbReference>
<dbReference type="PANTHER" id="PTHR43283:SF7">
    <property type="entry name" value="BETA-LACTAMASE-RELATED DOMAIN-CONTAINING PROTEIN"/>
    <property type="match status" value="1"/>
</dbReference>
<organism evidence="3 4">
    <name type="scientific">Photobacterium frigidiphilum</name>
    <dbReference type="NCBI Taxonomy" id="264736"/>
    <lineage>
        <taxon>Bacteria</taxon>
        <taxon>Pseudomonadati</taxon>
        <taxon>Pseudomonadota</taxon>
        <taxon>Gammaproteobacteria</taxon>
        <taxon>Vibrionales</taxon>
        <taxon>Vibrionaceae</taxon>
        <taxon>Photobacterium</taxon>
    </lineage>
</organism>
<dbReference type="InterPro" id="IPR050789">
    <property type="entry name" value="Diverse_Enzym_Activities"/>
</dbReference>
<comment type="caution">
    <text evidence="3">The sequence shown here is derived from an EMBL/GenBank/DDBJ whole genome shotgun (WGS) entry which is preliminary data.</text>
</comment>
<proteinExistence type="predicted"/>
<feature type="domain" description="Beta-lactamase-related" evidence="2">
    <location>
        <begin position="82"/>
        <end position="366"/>
    </location>
</feature>
<dbReference type="EMBL" id="PYMJ01000008">
    <property type="protein sequence ID" value="PSU48842.1"/>
    <property type="molecule type" value="Genomic_DNA"/>
</dbReference>
<evidence type="ECO:0000313" key="4">
    <source>
        <dbReference type="Proteomes" id="UP000240987"/>
    </source>
</evidence>
<dbReference type="InterPro" id="IPR012338">
    <property type="entry name" value="Beta-lactam/transpept-like"/>
</dbReference>
<keyword evidence="1" id="KW-0812">Transmembrane</keyword>
<evidence type="ECO:0000313" key="3">
    <source>
        <dbReference type="EMBL" id="PSU48842.1"/>
    </source>
</evidence>
<name>A0A2T3JIM5_9GAMM</name>
<dbReference type="PANTHER" id="PTHR43283">
    <property type="entry name" value="BETA-LACTAMASE-RELATED"/>
    <property type="match status" value="1"/>
</dbReference>
<keyword evidence="4" id="KW-1185">Reference proteome</keyword>
<dbReference type="AlphaFoldDB" id="A0A2T3JIM5"/>
<keyword evidence="1" id="KW-0472">Membrane</keyword>
<evidence type="ECO:0000259" key="2">
    <source>
        <dbReference type="Pfam" id="PF00144"/>
    </source>
</evidence>
<sequence>MIKENDYIKLGLRISVILVPVILICWIVFYPSKVDMSSFNWTQKASQNDWKVSLPEQEGFDQNTLIDLHNHVTLRKSKRIQSLLITRNDQLVFEQYYPVRSSIDGTPMPDPYPSAPDTYHQMRSVTKTITSTLIGNLLYKKEISDIDTPLFDYYANENILDLDKKKSIKLKHALDFNSGLDWKEWEERNSDAMNMWLSDDPYSYIFGKGIAYQPGEKFVYQGAMSVLLGGVIEKVTGMDLRQYAETALFNPLEISNYDWFTHEVTGDYLGSSGLYLRSRDFAKLGQLYLNKGLWNGERIFSEQWAEESLKPKGKFWPEKTIEYGHNWWFPFITKDGEQLTIAGMRGAGGQEMFIIPDLELTFVITSGAYIDQDEDYPLELIVNYILPSIGIDHAQYQSKI</sequence>